<protein>
    <submittedName>
        <fullName evidence="6">S9 family peptidase</fullName>
    </submittedName>
</protein>
<dbReference type="InterPro" id="IPR011659">
    <property type="entry name" value="WD40"/>
</dbReference>
<dbReference type="PANTHER" id="PTHR42776:SF27">
    <property type="entry name" value="DIPEPTIDYL PEPTIDASE FAMILY MEMBER 6"/>
    <property type="match status" value="1"/>
</dbReference>
<dbReference type="InterPro" id="IPR011042">
    <property type="entry name" value="6-blade_b-propeller_TolB-like"/>
</dbReference>
<evidence type="ECO:0000256" key="3">
    <source>
        <dbReference type="SAM" id="MobiDB-lite"/>
    </source>
</evidence>
<dbReference type="EMBL" id="JAINVV010000011">
    <property type="protein sequence ID" value="MBY8825019.1"/>
    <property type="molecule type" value="Genomic_DNA"/>
</dbReference>
<dbReference type="Gene3D" id="2.120.10.30">
    <property type="entry name" value="TolB, C-terminal domain"/>
    <property type="match status" value="2"/>
</dbReference>
<feature type="domain" description="Peptidase S9 prolyl oligopeptidase catalytic" evidence="5">
    <location>
        <begin position="487"/>
        <end position="683"/>
    </location>
</feature>
<dbReference type="Pfam" id="PF00326">
    <property type="entry name" value="Peptidase_S9"/>
    <property type="match status" value="1"/>
</dbReference>
<name>A0ABS7PVP4_9SPHN</name>
<organism evidence="6 7">
    <name type="scientific">Sphingomonas colocasiae</name>
    <dbReference type="NCBI Taxonomy" id="1848973"/>
    <lineage>
        <taxon>Bacteria</taxon>
        <taxon>Pseudomonadati</taxon>
        <taxon>Pseudomonadota</taxon>
        <taxon>Alphaproteobacteria</taxon>
        <taxon>Sphingomonadales</taxon>
        <taxon>Sphingomonadaceae</taxon>
        <taxon>Sphingomonas</taxon>
    </lineage>
</organism>
<feature type="compositionally biased region" description="Basic and acidic residues" evidence="3">
    <location>
        <begin position="697"/>
        <end position="706"/>
    </location>
</feature>
<keyword evidence="1" id="KW-0378">Hydrolase</keyword>
<proteinExistence type="predicted"/>
<dbReference type="Gene3D" id="3.40.50.1820">
    <property type="entry name" value="alpha/beta hydrolase"/>
    <property type="match status" value="1"/>
</dbReference>
<comment type="caution">
    <text evidence="6">The sequence shown here is derived from an EMBL/GenBank/DDBJ whole genome shotgun (WGS) entry which is preliminary data.</text>
</comment>
<evidence type="ECO:0000256" key="4">
    <source>
        <dbReference type="SAM" id="SignalP"/>
    </source>
</evidence>
<dbReference type="Proteomes" id="UP000706039">
    <property type="component" value="Unassembled WGS sequence"/>
</dbReference>
<keyword evidence="2" id="KW-0645">Protease</keyword>
<dbReference type="Pfam" id="PF07676">
    <property type="entry name" value="PD40"/>
    <property type="match status" value="3"/>
</dbReference>
<gene>
    <name evidence="6" type="ORF">K7G82_22135</name>
</gene>
<accession>A0ABS7PVP4</accession>
<dbReference type="PANTHER" id="PTHR42776">
    <property type="entry name" value="SERINE PEPTIDASE S9 FAMILY MEMBER"/>
    <property type="match status" value="1"/>
</dbReference>
<evidence type="ECO:0000259" key="5">
    <source>
        <dbReference type="Pfam" id="PF00326"/>
    </source>
</evidence>
<keyword evidence="7" id="KW-1185">Reference proteome</keyword>
<dbReference type="SUPFAM" id="SSF53474">
    <property type="entry name" value="alpha/beta-Hydrolases"/>
    <property type="match status" value="1"/>
</dbReference>
<feature type="signal peptide" evidence="4">
    <location>
        <begin position="1"/>
        <end position="34"/>
    </location>
</feature>
<keyword evidence="2" id="KW-0720">Serine protease</keyword>
<dbReference type="SUPFAM" id="SSF82171">
    <property type="entry name" value="DPP6 N-terminal domain-like"/>
    <property type="match status" value="1"/>
</dbReference>
<dbReference type="InterPro" id="IPR001375">
    <property type="entry name" value="Peptidase_S9_cat"/>
</dbReference>
<dbReference type="InterPro" id="IPR029058">
    <property type="entry name" value="AB_hydrolase_fold"/>
</dbReference>
<evidence type="ECO:0000256" key="2">
    <source>
        <dbReference type="ARBA" id="ARBA00022825"/>
    </source>
</evidence>
<sequence length="713" mass="77172">MSIRPNRLAGLVACPLLALTLTAGLLPAAALAQAASPMRAPTIRQSLDMHSVNAPRISPDGRRVVYEQSRTNWEANAFETDLWIADVATGARHRLTTAAKSSTDAAWSPDGRWIAFVSDRPAVLPKSPANLRQIWVMPADGGEAQQLTRSEKGVNALKWAPDSRRIAFTAERPEPKAMKDRKETFGEYRVIQADYGMVQLWTLDLPQADEAGRTPAPAEPRAITNGDAYSVGDFAWSPDGARIAFAAQRDPDLISSHTGLIYAVSVADAAAKPLIGEAGPYGSPTWSPDGTRIAFTSAGGEPYFYYANRKISVIPATGGAPRVVNAAFDEDADLLGWSADGIWFGARQKTESGLWRLDPASGASTRITLAETPMAARFSFSSDFSHAAYQGSAPNIYAEIHSAELGTGRTKRLTRAGDQAGAFDTAKRELVRWTSKDGTPIEGVLYTPKGFDPAKAYPLMVVIHGGPTGIDTPAVAPDRVYPLERFLAKGALVLRPNYRGSAGYGGKFRALNVRNLGVGDYADVISGVDALIARGFVDRNRVAAMGWSQGGYISAFITTSSDRFKAVSMGAGISDWMTYYANTDITPFTRQYLKGTPWDDPAIYARTSPISYVAKARTPTLIQHGSNDRRVPIANAYELRQALEDRKVPVKMVVYEGFGHSINKPRQARAVLEENEAWFGHYIFGDPLPTALSPDTPDLKVEEKPAETGGVSR</sequence>
<evidence type="ECO:0000313" key="6">
    <source>
        <dbReference type="EMBL" id="MBY8825019.1"/>
    </source>
</evidence>
<evidence type="ECO:0000313" key="7">
    <source>
        <dbReference type="Proteomes" id="UP000706039"/>
    </source>
</evidence>
<reference evidence="6 7" key="1">
    <citation type="submission" date="2021-08" db="EMBL/GenBank/DDBJ databases">
        <authorList>
            <person name="Tuo L."/>
        </authorList>
    </citation>
    <scope>NUCLEOTIDE SEQUENCE [LARGE SCALE GENOMIC DNA]</scope>
    <source>
        <strain evidence="6 7">JCM 31229</strain>
    </source>
</reference>
<keyword evidence="4" id="KW-0732">Signal</keyword>
<feature type="region of interest" description="Disordered" evidence="3">
    <location>
        <begin position="693"/>
        <end position="713"/>
    </location>
</feature>
<evidence type="ECO:0000256" key="1">
    <source>
        <dbReference type="ARBA" id="ARBA00022801"/>
    </source>
</evidence>
<feature type="chain" id="PRO_5045682004" evidence="4">
    <location>
        <begin position="35"/>
        <end position="713"/>
    </location>
</feature>
<dbReference type="RefSeq" id="WP_222992127.1">
    <property type="nucleotide sequence ID" value="NZ_JAINVV010000011.1"/>
</dbReference>